<name>A0A1F6AAY9_9BACT</name>
<evidence type="ECO:0008006" key="8">
    <source>
        <dbReference type="Google" id="ProtNLM"/>
    </source>
</evidence>
<dbReference type="InterPro" id="IPR001451">
    <property type="entry name" value="Hexapep"/>
</dbReference>
<dbReference type="SUPFAM" id="SSF51161">
    <property type="entry name" value="Trimeric LpxA-like enzymes"/>
    <property type="match status" value="1"/>
</dbReference>
<protein>
    <recommendedName>
        <fullName evidence="8">Acetyltransferase</fullName>
    </recommendedName>
</protein>
<dbReference type="Gene3D" id="2.160.10.10">
    <property type="entry name" value="Hexapeptide repeat proteins"/>
    <property type="match status" value="2"/>
</dbReference>
<keyword evidence="2" id="KW-0808">Transferase</keyword>
<dbReference type="EMBL" id="MFJN01000013">
    <property type="protein sequence ID" value="OGG21950.1"/>
    <property type="molecule type" value="Genomic_DNA"/>
</dbReference>
<accession>A0A1F6AAY9</accession>
<evidence type="ECO:0000256" key="3">
    <source>
        <dbReference type="ARBA" id="ARBA00022737"/>
    </source>
</evidence>
<dbReference type="STRING" id="1798384.A3D03_03055"/>
<dbReference type="AlphaFoldDB" id="A0A1F6AAY9"/>
<dbReference type="GO" id="GO:0016740">
    <property type="term" value="F:transferase activity"/>
    <property type="evidence" value="ECO:0007669"/>
    <property type="project" value="UniProtKB-KW"/>
</dbReference>
<reference evidence="6 7" key="1">
    <citation type="journal article" date="2016" name="Nat. Commun.">
        <title>Thousands of microbial genomes shed light on interconnected biogeochemical processes in an aquifer system.</title>
        <authorList>
            <person name="Anantharaman K."/>
            <person name="Brown C.T."/>
            <person name="Hug L.A."/>
            <person name="Sharon I."/>
            <person name="Castelle C.J."/>
            <person name="Probst A.J."/>
            <person name="Thomas B.C."/>
            <person name="Singh A."/>
            <person name="Wilkins M.J."/>
            <person name="Karaoz U."/>
            <person name="Brodie E.L."/>
            <person name="Williams K.H."/>
            <person name="Hubbard S.S."/>
            <person name="Banfield J.F."/>
        </authorList>
    </citation>
    <scope>NUCLEOTIDE SEQUENCE [LARGE SCALE GENOMIC DNA]</scope>
</reference>
<dbReference type="InterPro" id="IPR050179">
    <property type="entry name" value="Trans_hexapeptide_repeat"/>
</dbReference>
<gene>
    <name evidence="6" type="ORF">A3D03_03055</name>
</gene>
<dbReference type="Proteomes" id="UP000177092">
    <property type="component" value="Unassembled WGS sequence"/>
</dbReference>
<dbReference type="Pfam" id="PF14602">
    <property type="entry name" value="Hexapep_2"/>
    <property type="match status" value="1"/>
</dbReference>
<dbReference type="InterPro" id="IPR018357">
    <property type="entry name" value="Hexapep_transf_CS"/>
</dbReference>
<evidence type="ECO:0000256" key="4">
    <source>
        <dbReference type="ARBA" id="ARBA00022915"/>
    </source>
</evidence>
<comment type="caution">
    <text evidence="6">The sequence shown here is derived from an EMBL/GenBank/DDBJ whole genome shotgun (WGS) entry which is preliminary data.</text>
</comment>
<evidence type="ECO:0000256" key="1">
    <source>
        <dbReference type="ARBA" id="ARBA00022605"/>
    </source>
</evidence>
<evidence type="ECO:0000313" key="6">
    <source>
        <dbReference type="EMBL" id="OGG21950.1"/>
    </source>
</evidence>
<keyword evidence="5" id="KW-0457">Lysine biosynthesis</keyword>
<dbReference type="GO" id="GO:0009085">
    <property type="term" value="P:lysine biosynthetic process"/>
    <property type="evidence" value="ECO:0007669"/>
    <property type="project" value="UniProtKB-KW"/>
</dbReference>
<dbReference type="PROSITE" id="PS00101">
    <property type="entry name" value="HEXAPEP_TRANSFERASES"/>
    <property type="match status" value="1"/>
</dbReference>
<organism evidence="6 7">
    <name type="scientific">Candidatus Gottesmanbacteria bacterium RIFCSPHIGHO2_02_FULL_40_13</name>
    <dbReference type="NCBI Taxonomy" id="1798384"/>
    <lineage>
        <taxon>Bacteria</taxon>
        <taxon>Candidatus Gottesmaniibacteriota</taxon>
    </lineage>
</organism>
<sequence>MNTVKQQHNFFIHPTADVSPKTKIGKNVKIWHQAQIRERVTIGDNCIIGKGVYIDHDVVIGNNVKIQNYASIYSRAIIEDGVFIGPYACLTNDRYPRAVDIRGRLLKEGEWPSGMIHIEKRASIGAGSIILTNITIGTNAMVGAASLVSKNVPADTLVFGVPAKVIRKLKR</sequence>
<keyword evidence="1" id="KW-0028">Amino-acid biosynthesis</keyword>
<dbReference type="CDD" id="cd03358">
    <property type="entry name" value="LbH_WxcM_N_like"/>
    <property type="match status" value="1"/>
</dbReference>
<dbReference type="PANTHER" id="PTHR43300">
    <property type="entry name" value="ACETYLTRANSFERASE"/>
    <property type="match status" value="1"/>
</dbReference>
<proteinExistence type="predicted"/>
<keyword evidence="4" id="KW-0220">Diaminopimelate biosynthesis</keyword>
<dbReference type="Pfam" id="PF00132">
    <property type="entry name" value="Hexapep"/>
    <property type="match status" value="2"/>
</dbReference>
<keyword evidence="3" id="KW-0677">Repeat</keyword>
<dbReference type="InterPro" id="IPR011004">
    <property type="entry name" value="Trimer_LpxA-like_sf"/>
</dbReference>
<evidence type="ECO:0000313" key="7">
    <source>
        <dbReference type="Proteomes" id="UP000177092"/>
    </source>
</evidence>
<evidence type="ECO:0000256" key="5">
    <source>
        <dbReference type="ARBA" id="ARBA00023154"/>
    </source>
</evidence>
<evidence type="ECO:0000256" key="2">
    <source>
        <dbReference type="ARBA" id="ARBA00022679"/>
    </source>
</evidence>
<dbReference type="PANTHER" id="PTHR43300:SF10">
    <property type="entry name" value="2,3,4,5-TETRAHYDROPYRIDINE-2,6-DICARBOXYLATE N-ACETYLTRANSFERASE"/>
    <property type="match status" value="1"/>
</dbReference>
<dbReference type="GO" id="GO:0019877">
    <property type="term" value="P:diaminopimelate biosynthetic process"/>
    <property type="evidence" value="ECO:0007669"/>
    <property type="project" value="UniProtKB-KW"/>
</dbReference>